<dbReference type="OrthoDB" id="58416at2759"/>
<sequence length="217" mass="24487">MALSHNSFIRGFNSIYQQAPRIQPEDEADFIGYALAWQECVATHHHYEETELFPALEKAAGKEGLMDDAVQEHATFRGGLKTFKEYLQRENTKFVGTELVAIMDSFKDALHNHLAAEPPTIVRLAKYHTPETPIDILAIADAAGKKQLSIGFIFNVMPVFLLNMETVEFEGGIWHDVFPPFRGVVKTIFTKGVPMWNSRRWRFTSCSADGTVKQLAV</sequence>
<proteinExistence type="predicted"/>
<name>A0A0A1TKF5_9HYPO</name>
<feature type="domain" description="Hemerythrin-like" evidence="1">
    <location>
        <begin position="4"/>
        <end position="117"/>
    </location>
</feature>
<reference evidence="2 3" key="1">
    <citation type="journal article" date="2015" name="Genome Announc.">
        <title>Draft Genome Sequence and Gene Annotation of the Entomopathogenic Fungus Verticillium hemipterigenum.</title>
        <authorList>
            <person name="Horn F."/>
            <person name="Habel A."/>
            <person name="Scharf D.H."/>
            <person name="Dworschak J."/>
            <person name="Brakhage A.A."/>
            <person name="Guthke R."/>
            <person name="Hertweck C."/>
            <person name="Linde J."/>
        </authorList>
    </citation>
    <scope>NUCLEOTIDE SEQUENCE [LARGE SCALE GENOMIC DNA]</scope>
</reference>
<dbReference type="PANTHER" id="PTHR38048:SF2">
    <property type="entry name" value="HEMERYTHRIN-LIKE DOMAIN-CONTAINING PROTEIN"/>
    <property type="match status" value="1"/>
</dbReference>
<dbReference type="InterPro" id="IPR053206">
    <property type="entry name" value="Dimeric_xanthone_biosynth"/>
</dbReference>
<dbReference type="Pfam" id="PF01814">
    <property type="entry name" value="Hemerythrin"/>
    <property type="match status" value="1"/>
</dbReference>
<evidence type="ECO:0000313" key="2">
    <source>
        <dbReference type="EMBL" id="CEJ90362.1"/>
    </source>
</evidence>
<organism evidence="2 3">
    <name type="scientific">[Torrubiella] hemipterigena</name>
    <dbReference type="NCBI Taxonomy" id="1531966"/>
    <lineage>
        <taxon>Eukaryota</taxon>
        <taxon>Fungi</taxon>
        <taxon>Dikarya</taxon>
        <taxon>Ascomycota</taxon>
        <taxon>Pezizomycotina</taxon>
        <taxon>Sordariomycetes</taxon>
        <taxon>Hypocreomycetidae</taxon>
        <taxon>Hypocreales</taxon>
        <taxon>Clavicipitaceae</taxon>
        <taxon>Clavicipitaceae incertae sedis</taxon>
        <taxon>'Torrubiella' clade</taxon>
    </lineage>
</organism>
<dbReference type="HOGENOM" id="CLU_066708_0_0_1"/>
<evidence type="ECO:0000313" key="3">
    <source>
        <dbReference type="Proteomes" id="UP000039046"/>
    </source>
</evidence>
<gene>
    <name evidence="2" type="ORF">VHEMI06151</name>
</gene>
<keyword evidence="3" id="KW-1185">Reference proteome</keyword>
<dbReference type="Gene3D" id="1.20.120.520">
    <property type="entry name" value="nmb1532 protein domain like"/>
    <property type="match status" value="1"/>
</dbReference>
<protein>
    <recommendedName>
        <fullName evidence="1">Hemerythrin-like domain-containing protein</fullName>
    </recommendedName>
</protein>
<dbReference type="Proteomes" id="UP000039046">
    <property type="component" value="Unassembled WGS sequence"/>
</dbReference>
<evidence type="ECO:0000259" key="1">
    <source>
        <dbReference type="Pfam" id="PF01814"/>
    </source>
</evidence>
<dbReference type="EMBL" id="CDHN01000003">
    <property type="protein sequence ID" value="CEJ90362.1"/>
    <property type="molecule type" value="Genomic_DNA"/>
</dbReference>
<accession>A0A0A1TKF5</accession>
<dbReference type="CDD" id="cd12108">
    <property type="entry name" value="Hr-like"/>
    <property type="match status" value="1"/>
</dbReference>
<dbReference type="PANTHER" id="PTHR38048">
    <property type="entry name" value="EXPRESSED PROTEIN"/>
    <property type="match status" value="1"/>
</dbReference>
<dbReference type="InterPro" id="IPR012312">
    <property type="entry name" value="Hemerythrin-like"/>
</dbReference>
<dbReference type="AlphaFoldDB" id="A0A0A1TKF5"/>